<name>A0A5J9T6A7_9POAL</name>
<sequence>MMRNIRFGSLVYAMMVIFFFASTVHCLLHLMEPSAARSLMNTSHSATALDKSKLSLTFCLERTCNDNVCYCCPVQKPIPYCYKTLEGCREVCPKCTPKCLPLHKL</sequence>
<dbReference type="AlphaFoldDB" id="A0A5J9T6A7"/>
<protein>
    <submittedName>
        <fullName evidence="1">Uncharacterized protein</fullName>
    </submittedName>
</protein>
<evidence type="ECO:0000313" key="2">
    <source>
        <dbReference type="Proteomes" id="UP000324897"/>
    </source>
</evidence>
<dbReference type="OrthoDB" id="717222at2759"/>
<comment type="caution">
    <text evidence="1">The sequence shown here is derived from an EMBL/GenBank/DDBJ whole genome shotgun (WGS) entry which is preliminary data.</text>
</comment>
<evidence type="ECO:0000313" key="1">
    <source>
        <dbReference type="EMBL" id="TVU06041.1"/>
    </source>
</evidence>
<proteinExistence type="predicted"/>
<dbReference type="EMBL" id="RWGY01000051">
    <property type="protein sequence ID" value="TVU06041.1"/>
    <property type="molecule type" value="Genomic_DNA"/>
</dbReference>
<gene>
    <name evidence="1" type="ORF">EJB05_49231</name>
</gene>
<reference evidence="1 2" key="1">
    <citation type="journal article" date="2019" name="Sci. Rep.">
        <title>A high-quality genome of Eragrostis curvula grass provides insights into Poaceae evolution and supports new strategies to enhance forage quality.</title>
        <authorList>
            <person name="Carballo J."/>
            <person name="Santos B.A.C.M."/>
            <person name="Zappacosta D."/>
            <person name="Garbus I."/>
            <person name="Selva J.P."/>
            <person name="Gallo C.A."/>
            <person name="Diaz A."/>
            <person name="Albertini E."/>
            <person name="Caccamo M."/>
            <person name="Echenique V."/>
        </authorList>
    </citation>
    <scope>NUCLEOTIDE SEQUENCE [LARGE SCALE GENOMIC DNA]</scope>
    <source>
        <strain evidence="2">cv. Victoria</strain>
        <tissue evidence="1">Leaf</tissue>
    </source>
</reference>
<dbReference type="Proteomes" id="UP000324897">
    <property type="component" value="Unassembled WGS sequence"/>
</dbReference>
<dbReference type="Gramene" id="TVU06041">
    <property type="protein sequence ID" value="TVU06041"/>
    <property type="gene ID" value="EJB05_49231"/>
</dbReference>
<organism evidence="1 2">
    <name type="scientific">Eragrostis curvula</name>
    <name type="common">weeping love grass</name>
    <dbReference type="NCBI Taxonomy" id="38414"/>
    <lineage>
        <taxon>Eukaryota</taxon>
        <taxon>Viridiplantae</taxon>
        <taxon>Streptophyta</taxon>
        <taxon>Embryophyta</taxon>
        <taxon>Tracheophyta</taxon>
        <taxon>Spermatophyta</taxon>
        <taxon>Magnoliopsida</taxon>
        <taxon>Liliopsida</taxon>
        <taxon>Poales</taxon>
        <taxon>Poaceae</taxon>
        <taxon>PACMAD clade</taxon>
        <taxon>Chloridoideae</taxon>
        <taxon>Eragrostideae</taxon>
        <taxon>Eragrostidinae</taxon>
        <taxon>Eragrostis</taxon>
    </lineage>
</organism>
<keyword evidence="2" id="KW-1185">Reference proteome</keyword>
<accession>A0A5J9T6A7</accession>